<reference evidence="2" key="1">
    <citation type="submission" date="2022-11" db="UniProtKB">
        <authorList>
            <consortium name="WormBaseParasite"/>
        </authorList>
    </citation>
    <scope>IDENTIFICATION</scope>
</reference>
<organism evidence="1 2">
    <name type="scientific">Globodera rostochiensis</name>
    <name type="common">Golden nematode worm</name>
    <name type="synonym">Heterodera rostochiensis</name>
    <dbReference type="NCBI Taxonomy" id="31243"/>
    <lineage>
        <taxon>Eukaryota</taxon>
        <taxon>Metazoa</taxon>
        <taxon>Ecdysozoa</taxon>
        <taxon>Nematoda</taxon>
        <taxon>Chromadorea</taxon>
        <taxon>Rhabditida</taxon>
        <taxon>Tylenchina</taxon>
        <taxon>Tylenchomorpha</taxon>
        <taxon>Tylenchoidea</taxon>
        <taxon>Heteroderidae</taxon>
        <taxon>Heteroderinae</taxon>
        <taxon>Globodera</taxon>
    </lineage>
</organism>
<protein>
    <submittedName>
        <fullName evidence="2">Uncharacterized protein</fullName>
    </submittedName>
</protein>
<evidence type="ECO:0000313" key="1">
    <source>
        <dbReference type="Proteomes" id="UP000887572"/>
    </source>
</evidence>
<name>A0A914HKU9_GLORO</name>
<accession>A0A914HKU9</accession>
<dbReference type="AlphaFoldDB" id="A0A914HKU9"/>
<dbReference type="WBParaSite" id="Gr19_v10_g2413.t1">
    <property type="protein sequence ID" value="Gr19_v10_g2413.t1"/>
    <property type="gene ID" value="Gr19_v10_g2413"/>
</dbReference>
<evidence type="ECO:0000313" key="2">
    <source>
        <dbReference type="WBParaSite" id="Gr19_v10_g2413.t1"/>
    </source>
</evidence>
<dbReference type="Proteomes" id="UP000887572">
    <property type="component" value="Unplaced"/>
</dbReference>
<proteinExistence type="predicted"/>
<keyword evidence="1" id="KW-1185">Reference proteome</keyword>
<sequence length="78" mass="8828">MDFRAAPSPWEQLLVIACFVNRRDRRLLIRQLLIPEDGSGTLRMKLETELRGGRRLKAAKALSSARVGLKLDILSLNL</sequence>